<sequence>MSAMLLNGPGAEPWTIAELKAYLRVTHDDDDTVIAALIAAARSQIEAMTRRALLTQSWRLVLDRWPPDGRIRCRIGPLRAVSAARLFDAAGNASAIDTGRFVIDAAADVIAAPALPAPGRAVAGIELDLELGYGAQPTEVPDLLRHAVRVLVAHWYENRGLAAIGSSVAMLPGSVNAMIASFRVLSL</sequence>
<dbReference type="Pfam" id="PF05135">
    <property type="entry name" value="Phage_connect_1"/>
    <property type="match status" value="1"/>
</dbReference>
<dbReference type="InterPro" id="IPR021146">
    <property type="entry name" value="Phage_gp6-like_head-tail"/>
</dbReference>
<evidence type="ECO:0000313" key="2">
    <source>
        <dbReference type="Proteomes" id="UP000032515"/>
    </source>
</evidence>
<reference evidence="1 2" key="1">
    <citation type="submission" date="2014-11" db="EMBL/GenBank/DDBJ databases">
        <title>Genomics and ecophysiology of heterotrophic nitrogen fixing bacteria isolated from estuarine surface water.</title>
        <authorList>
            <person name="Bentzon-Tilia M."/>
            <person name="Severin I."/>
            <person name="Hansen L.H."/>
            <person name="Riemann L."/>
        </authorList>
    </citation>
    <scope>NUCLEOTIDE SEQUENCE [LARGE SCALE GENOMIC DNA]</scope>
    <source>
        <strain evidence="1 2">BAL398</strain>
    </source>
</reference>
<dbReference type="NCBIfam" id="TIGR01560">
    <property type="entry name" value="put_DNA_pack"/>
    <property type="match status" value="2"/>
</dbReference>
<protein>
    <recommendedName>
        <fullName evidence="3">Phage gp6-like head-tail connector protein</fullName>
    </recommendedName>
</protein>
<organism evidence="1 2">
    <name type="scientific">Rhodopseudomonas palustris</name>
    <dbReference type="NCBI Taxonomy" id="1076"/>
    <lineage>
        <taxon>Bacteria</taxon>
        <taxon>Pseudomonadati</taxon>
        <taxon>Pseudomonadota</taxon>
        <taxon>Alphaproteobacteria</taxon>
        <taxon>Hyphomicrobiales</taxon>
        <taxon>Nitrobacteraceae</taxon>
        <taxon>Rhodopseudomonas</taxon>
    </lineage>
</organism>
<proteinExistence type="predicted"/>
<dbReference type="InterPro" id="IPR011738">
    <property type="entry name" value="Phage_CHP"/>
</dbReference>
<dbReference type="OrthoDB" id="7597216at2"/>
<name>A0A0D7EHU5_RHOPL</name>
<dbReference type="Gene3D" id="1.10.3230.30">
    <property type="entry name" value="Phage gp6-like head-tail connector protein"/>
    <property type="match status" value="1"/>
</dbReference>
<dbReference type="NCBIfam" id="TIGR02215">
    <property type="entry name" value="phage_chp_gp8"/>
    <property type="match status" value="1"/>
</dbReference>
<dbReference type="AlphaFoldDB" id="A0A0D7EHU5"/>
<dbReference type="CDD" id="cd08054">
    <property type="entry name" value="gp6"/>
    <property type="match status" value="1"/>
</dbReference>
<dbReference type="Proteomes" id="UP000032515">
    <property type="component" value="Unassembled WGS sequence"/>
</dbReference>
<evidence type="ECO:0008006" key="3">
    <source>
        <dbReference type="Google" id="ProtNLM"/>
    </source>
</evidence>
<dbReference type="InterPro" id="IPR006450">
    <property type="entry name" value="Phage_HK97_gp6-like"/>
</dbReference>
<dbReference type="PATRIC" id="fig|1076.23.peg.4076"/>
<comment type="caution">
    <text evidence="1">The sequence shown here is derived from an EMBL/GenBank/DDBJ whole genome shotgun (WGS) entry which is preliminary data.</text>
</comment>
<gene>
    <name evidence="1" type="ORF">OO17_18260</name>
</gene>
<accession>A0A0D7EHU5</accession>
<evidence type="ECO:0000313" key="1">
    <source>
        <dbReference type="EMBL" id="KIZ40216.1"/>
    </source>
</evidence>
<dbReference type="RefSeq" id="WP_044414258.1">
    <property type="nucleotide sequence ID" value="NZ_JXXE01000369.1"/>
</dbReference>
<dbReference type="EMBL" id="JXXE01000369">
    <property type="protein sequence ID" value="KIZ40216.1"/>
    <property type="molecule type" value="Genomic_DNA"/>
</dbReference>